<dbReference type="Proteomes" id="UP000006860">
    <property type="component" value="Chromosome"/>
</dbReference>
<dbReference type="InterPro" id="IPR036909">
    <property type="entry name" value="Cyt_c-like_dom_sf"/>
</dbReference>
<gene>
    <name evidence="5" type="ordered locus">Plabr_3213</name>
</gene>
<dbReference type="InterPro" id="IPR022655">
    <property type="entry name" value="DUF1553"/>
</dbReference>
<evidence type="ECO:0000259" key="2">
    <source>
        <dbReference type="Pfam" id="PF07583"/>
    </source>
</evidence>
<dbReference type="OrthoDB" id="127107at2"/>
<feature type="domain" description="Cytochrome C Planctomycete-type" evidence="4">
    <location>
        <begin position="47"/>
        <end position="106"/>
    </location>
</feature>
<feature type="chain" id="PRO_5003257040" description="Cytochrome c domain-containing protein" evidence="1">
    <location>
        <begin position="29"/>
        <end position="931"/>
    </location>
</feature>
<dbReference type="RefSeq" id="WP_013629531.1">
    <property type="nucleotide sequence ID" value="NC_015174.1"/>
</dbReference>
<keyword evidence="6" id="KW-1185">Reference proteome</keyword>
<evidence type="ECO:0000313" key="5">
    <source>
        <dbReference type="EMBL" id="ADY60810.1"/>
    </source>
</evidence>
<organism evidence="5 6">
    <name type="scientific">Rubinisphaera brasiliensis (strain ATCC 49424 / DSM 5305 / JCM 21570 / IAM 15109 / NBRC 103401 / IFAM 1448)</name>
    <name type="common">Planctomyces brasiliensis</name>
    <dbReference type="NCBI Taxonomy" id="756272"/>
    <lineage>
        <taxon>Bacteria</taxon>
        <taxon>Pseudomonadati</taxon>
        <taxon>Planctomycetota</taxon>
        <taxon>Planctomycetia</taxon>
        <taxon>Planctomycetales</taxon>
        <taxon>Planctomycetaceae</taxon>
        <taxon>Rubinisphaera</taxon>
    </lineage>
</organism>
<dbReference type="GO" id="GO:0020037">
    <property type="term" value="F:heme binding"/>
    <property type="evidence" value="ECO:0007669"/>
    <property type="project" value="InterPro"/>
</dbReference>
<dbReference type="SUPFAM" id="SSF46626">
    <property type="entry name" value="Cytochrome c"/>
    <property type="match status" value="1"/>
</dbReference>
<feature type="signal peptide" evidence="1">
    <location>
        <begin position="1"/>
        <end position="28"/>
    </location>
</feature>
<feature type="domain" description="DUF1549" evidence="2">
    <location>
        <begin position="162"/>
        <end position="372"/>
    </location>
</feature>
<keyword evidence="1" id="KW-0732">Signal</keyword>
<dbReference type="eggNOG" id="COG2010">
    <property type="taxonomic scope" value="Bacteria"/>
</dbReference>
<reference evidence="6" key="1">
    <citation type="submission" date="2011-02" db="EMBL/GenBank/DDBJ databases">
        <title>The complete genome of Planctomyces brasiliensis DSM 5305.</title>
        <authorList>
            <person name="Lucas S."/>
            <person name="Copeland A."/>
            <person name="Lapidus A."/>
            <person name="Bruce D."/>
            <person name="Goodwin L."/>
            <person name="Pitluck S."/>
            <person name="Kyrpides N."/>
            <person name="Mavromatis K."/>
            <person name="Pagani I."/>
            <person name="Ivanova N."/>
            <person name="Ovchinnikova G."/>
            <person name="Lu M."/>
            <person name="Detter J.C."/>
            <person name="Han C."/>
            <person name="Land M."/>
            <person name="Hauser L."/>
            <person name="Markowitz V."/>
            <person name="Cheng J.-F."/>
            <person name="Hugenholtz P."/>
            <person name="Woyke T."/>
            <person name="Wu D."/>
            <person name="Tindall B."/>
            <person name="Pomrenke H.G."/>
            <person name="Brambilla E."/>
            <person name="Klenk H.-P."/>
            <person name="Eisen J.A."/>
        </authorList>
    </citation>
    <scope>NUCLEOTIDE SEQUENCE [LARGE SCALE GENOMIC DNA]</scope>
    <source>
        <strain evidence="6">ATCC 49424 / DSM 5305 / JCM 21570 / NBRC 103401 / IFAM 1448</strain>
    </source>
</reference>
<proteinExistence type="predicted"/>
<dbReference type="InterPro" id="IPR011429">
    <property type="entry name" value="Cyt_c_Planctomycete-type"/>
</dbReference>
<accession>F0SJJ8</accession>
<dbReference type="HOGENOM" id="CLU_005632_1_0_0"/>
<evidence type="ECO:0008006" key="7">
    <source>
        <dbReference type="Google" id="ProtNLM"/>
    </source>
</evidence>
<dbReference type="PANTHER" id="PTHR35889">
    <property type="entry name" value="CYCLOINULO-OLIGOSACCHARIDE FRUCTANOTRANSFERASE-RELATED"/>
    <property type="match status" value="1"/>
</dbReference>
<dbReference type="PANTHER" id="PTHR35889:SF3">
    <property type="entry name" value="F-BOX DOMAIN-CONTAINING PROTEIN"/>
    <property type="match status" value="1"/>
</dbReference>
<dbReference type="Gene3D" id="1.10.760.10">
    <property type="entry name" value="Cytochrome c-like domain"/>
    <property type="match status" value="1"/>
</dbReference>
<evidence type="ECO:0000259" key="4">
    <source>
        <dbReference type="Pfam" id="PF07635"/>
    </source>
</evidence>
<dbReference type="EMBL" id="CP002546">
    <property type="protein sequence ID" value="ADY60810.1"/>
    <property type="molecule type" value="Genomic_DNA"/>
</dbReference>
<dbReference type="GO" id="GO:0009055">
    <property type="term" value="F:electron transfer activity"/>
    <property type="evidence" value="ECO:0007669"/>
    <property type="project" value="InterPro"/>
</dbReference>
<name>F0SJJ8_RUBBR</name>
<dbReference type="STRING" id="756272.Plabr_3213"/>
<dbReference type="Pfam" id="PF07587">
    <property type="entry name" value="PSD1"/>
    <property type="match status" value="1"/>
</dbReference>
<feature type="domain" description="DUF1553" evidence="3">
    <location>
        <begin position="646"/>
        <end position="908"/>
    </location>
</feature>
<protein>
    <recommendedName>
        <fullName evidence="7">Cytochrome c domain-containing protein</fullName>
    </recommendedName>
</protein>
<dbReference type="InterPro" id="IPR011444">
    <property type="entry name" value="DUF1549"/>
</dbReference>
<dbReference type="KEGG" id="pbs:Plabr_3213"/>
<dbReference type="Pfam" id="PF07635">
    <property type="entry name" value="PSCyt1"/>
    <property type="match status" value="1"/>
</dbReference>
<evidence type="ECO:0000256" key="1">
    <source>
        <dbReference type="SAM" id="SignalP"/>
    </source>
</evidence>
<dbReference type="AlphaFoldDB" id="F0SJJ8"/>
<sequence length="931" mass="106119">MRRIRRTTLLGLTIACLLGLSGLTSAHAEEGTVSFEDDIAPIFENRCTYCHGEDEQEAGLRLDRRGHMLRGGDSGLPTIVPGQPEKSYLLEVVDHRDPVVKMPPDEDKIPQEEIDLLTRWIEQGANWPGQMDATAEQTLEHWAFLPVQRPEVPDAASDNANPIDRFLQARLKAEGLSFSEAAEPRALLRRVSIILTGLPPTPDQSERFLAAWEQNSEVAYTTLVDDLLASPHFGERWAQHWLDVIRWAETNGSEANLYRKNAWIYRDYVIRAFNEDKPYDEFVREQLAGDTLGTGEATGFLVAGPHVPAATVGREPSAIRQARADRMDEVMQTVGASIMGVTLGCARCHNHKFDPISIKDYYAMTGVFQDVEFGSRQPELSAEHPRKQRGQEIWKQIAAERSKLREFGGWEEDWGAYRELHFNPVTTEAIRVRFKMKNVSLDELEVLGLGSQFTNVAAANQGARLTGFPEKGFEGRNPIDRLNDSEYGTMVWRAKTEKGEEEPWVRIDFDGPKNIHRLRLSSNREYYFDTDYLMKKPWLPRYEYDVDILGEDGEWKPWVGTWVVNKKLNESHPERKRMLASIQKQIDLIAEEGPRPSFIGRFIEPQVTRVLLRGSPENPRDEVFPAGPELFDGDLGLTSDTPGPKRRAEFAEWLTRKENPLTSRVMVNRLWHHVFGSGIVVTTSDFGEAGAEPTHPELLDWLAAEFYEPTITDAAALDHQPWNVKRMIRLMVMSQAFRQSSLPREDALAIDNDSALLWRFPPKRVEAEVIRDAILQASGNLDRSPGGRSYRIHNEKDTYAQWQVVDNHGPETWRRMIYQERMRRVDDQMFTPFDFPDCGQVRAKRPVSTTPLQALNLMNSDFVIEQSKLIADRAMQESNSDSQAIERVFALLLNRQPSHDELETCLEVVNEIGLNMVCRAVMNSNEFVFLP</sequence>
<dbReference type="Pfam" id="PF07583">
    <property type="entry name" value="PSCyt2"/>
    <property type="match status" value="1"/>
</dbReference>
<evidence type="ECO:0000313" key="6">
    <source>
        <dbReference type="Proteomes" id="UP000006860"/>
    </source>
</evidence>
<evidence type="ECO:0000259" key="3">
    <source>
        <dbReference type="Pfam" id="PF07587"/>
    </source>
</evidence>